<evidence type="ECO:0000256" key="3">
    <source>
        <dbReference type="ARBA" id="ARBA00022679"/>
    </source>
</evidence>
<feature type="compositionally biased region" description="Polar residues" evidence="12">
    <location>
        <begin position="57"/>
        <end position="69"/>
    </location>
</feature>
<evidence type="ECO:0000256" key="12">
    <source>
        <dbReference type="SAM" id="MobiDB-lite"/>
    </source>
</evidence>
<comment type="similarity">
    <text evidence="8">Belongs to the protein kinase superfamily. Ser/Thr protein kinase family. GCN2 subfamily.</text>
</comment>
<evidence type="ECO:0000256" key="4">
    <source>
        <dbReference type="ARBA" id="ARBA00022741"/>
    </source>
</evidence>
<dbReference type="PROSITE" id="PS00107">
    <property type="entry name" value="PROTEIN_KINASE_ATP"/>
    <property type="match status" value="1"/>
</dbReference>
<dbReference type="Pfam" id="PF00069">
    <property type="entry name" value="Pkinase"/>
    <property type="match status" value="2"/>
</dbReference>
<dbReference type="AlphaFoldDB" id="A0AAV9VQS9"/>
<dbReference type="GO" id="GO:0017148">
    <property type="term" value="P:negative regulation of translation"/>
    <property type="evidence" value="ECO:0007669"/>
    <property type="project" value="UniProtKB-KW"/>
</dbReference>
<comment type="caution">
    <text evidence="14">The sequence shown here is derived from an EMBL/GenBank/DDBJ whole genome shotgun (WGS) entry which is preliminary data.</text>
</comment>
<evidence type="ECO:0000256" key="6">
    <source>
        <dbReference type="ARBA" id="ARBA00022840"/>
    </source>
</evidence>
<evidence type="ECO:0000256" key="5">
    <source>
        <dbReference type="ARBA" id="ARBA00022777"/>
    </source>
</evidence>
<dbReference type="Gene3D" id="3.30.200.20">
    <property type="entry name" value="Phosphorylase Kinase, domain 1"/>
    <property type="match status" value="1"/>
</dbReference>
<feature type="region of interest" description="Disordered" evidence="12">
    <location>
        <begin position="302"/>
        <end position="420"/>
    </location>
</feature>
<proteinExistence type="inferred from homology"/>
<feature type="compositionally biased region" description="Acidic residues" evidence="12">
    <location>
        <begin position="328"/>
        <end position="343"/>
    </location>
</feature>
<evidence type="ECO:0000259" key="13">
    <source>
        <dbReference type="PROSITE" id="PS50011"/>
    </source>
</evidence>
<dbReference type="EC" id="2.7.11.1" evidence="1"/>
<feature type="region of interest" description="Disordered" evidence="12">
    <location>
        <begin position="1"/>
        <end position="69"/>
    </location>
</feature>
<dbReference type="EMBL" id="JAVHNS010000001">
    <property type="protein sequence ID" value="KAK6363750.1"/>
    <property type="molecule type" value="Genomic_DNA"/>
</dbReference>
<dbReference type="InterPro" id="IPR017441">
    <property type="entry name" value="Protein_kinase_ATP_BS"/>
</dbReference>
<gene>
    <name evidence="14" type="ORF">TWF730_001168</name>
</gene>
<accession>A0AAV9VQS9</accession>
<comment type="catalytic activity">
    <reaction evidence="9">
        <text>L-threonyl-[protein] + ATP = O-phospho-L-threonyl-[protein] + ADP + H(+)</text>
        <dbReference type="Rhea" id="RHEA:46608"/>
        <dbReference type="Rhea" id="RHEA-COMP:11060"/>
        <dbReference type="Rhea" id="RHEA-COMP:11605"/>
        <dbReference type="ChEBI" id="CHEBI:15378"/>
        <dbReference type="ChEBI" id="CHEBI:30013"/>
        <dbReference type="ChEBI" id="CHEBI:30616"/>
        <dbReference type="ChEBI" id="CHEBI:61977"/>
        <dbReference type="ChEBI" id="CHEBI:456216"/>
        <dbReference type="EC" id="2.7.11.1"/>
    </reaction>
    <physiologicalReaction direction="left-to-right" evidence="9">
        <dbReference type="Rhea" id="RHEA:46609"/>
    </physiologicalReaction>
</comment>
<dbReference type="InterPro" id="IPR000719">
    <property type="entry name" value="Prot_kinase_dom"/>
</dbReference>
<dbReference type="GO" id="GO:0005634">
    <property type="term" value="C:nucleus"/>
    <property type="evidence" value="ECO:0007669"/>
    <property type="project" value="TreeGrafter"/>
</dbReference>
<dbReference type="InterPro" id="IPR008271">
    <property type="entry name" value="Ser/Thr_kinase_AS"/>
</dbReference>
<comment type="catalytic activity">
    <reaction evidence="10">
        <text>L-seryl-[protein] + ATP = O-phospho-L-seryl-[protein] + ADP + H(+)</text>
        <dbReference type="Rhea" id="RHEA:17989"/>
        <dbReference type="Rhea" id="RHEA-COMP:9863"/>
        <dbReference type="Rhea" id="RHEA-COMP:11604"/>
        <dbReference type="ChEBI" id="CHEBI:15378"/>
        <dbReference type="ChEBI" id="CHEBI:29999"/>
        <dbReference type="ChEBI" id="CHEBI:30616"/>
        <dbReference type="ChEBI" id="CHEBI:83421"/>
        <dbReference type="ChEBI" id="CHEBI:456216"/>
        <dbReference type="EC" id="2.7.11.1"/>
    </reaction>
    <physiologicalReaction direction="left-to-right" evidence="10">
        <dbReference type="Rhea" id="RHEA:17990"/>
    </physiologicalReaction>
</comment>
<dbReference type="PROSITE" id="PS50011">
    <property type="entry name" value="PROTEIN_KINASE_DOM"/>
    <property type="match status" value="1"/>
</dbReference>
<dbReference type="Proteomes" id="UP001373714">
    <property type="component" value="Unassembled WGS sequence"/>
</dbReference>
<reference evidence="14 15" key="1">
    <citation type="submission" date="2019-10" db="EMBL/GenBank/DDBJ databases">
        <authorList>
            <person name="Palmer J.M."/>
        </authorList>
    </citation>
    <scope>NUCLEOTIDE SEQUENCE [LARGE SCALE GENOMIC DNA]</scope>
    <source>
        <strain evidence="14 15">TWF730</strain>
    </source>
</reference>
<evidence type="ECO:0000256" key="9">
    <source>
        <dbReference type="ARBA" id="ARBA00048659"/>
    </source>
</evidence>
<dbReference type="InterPro" id="IPR050339">
    <property type="entry name" value="CC_SR_Kinase"/>
</dbReference>
<dbReference type="GO" id="GO:0004694">
    <property type="term" value="F:eukaryotic translation initiation factor 2alpha kinase activity"/>
    <property type="evidence" value="ECO:0007669"/>
    <property type="project" value="TreeGrafter"/>
</dbReference>
<feature type="domain" description="Protein kinase" evidence="13">
    <location>
        <begin position="204"/>
        <end position="703"/>
    </location>
</feature>
<dbReference type="PANTHER" id="PTHR11042">
    <property type="entry name" value="EUKARYOTIC TRANSLATION INITIATION FACTOR 2-ALPHA KINASE EIF2-ALPHA KINASE -RELATED"/>
    <property type="match status" value="1"/>
</dbReference>
<feature type="binding site" evidence="11">
    <location>
        <position position="234"/>
    </location>
    <ligand>
        <name>ATP</name>
        <dbReference type="ChEBI" id="CHEBI:30616"/>
    </ligand>
</feature>
<dbReference type="Gene3D" id="1.10.510.10">
    <property type="entry name" value="Transferase(Phosphotransferase) domain 1"/>
    <property type="match status" value="1"/>
</dbReference>
<evidence type="ECO:0000256" key="10">
    <source>
        <dbReference type="ARBA" id="ARBA00048977"/>
    </source>
</evidence>
<dbReference type="GO" id="GO:0005737">
    <property type="term" value="C:cytoplasm"/>
    <property type="evidence" value="ECO:0007669"/>
    <property type="project" value="TreeGrafter"/>
</dbReference>
<feature type="compositionally biased region" description="Acidic residues" evidence="12">
    <location>
        <begin position="361"/>
        <end position="370"/>
    </location>
</feature>
<dbReference type="PROSITE" id="PS00108">
    <property type="entry name" value="PROTEIN_KINASE_ST"/>
    <property type="match status" value="1"/>
</dbReference>
<evidence type="ECO:0000256" key="7">
    <source>
        <dbReference type="ARBA" id="ARBA00023193"/>
    </source>
</evidence>
<keyword evidence="4 11" id="KW-0547">Nucleotide-binding</keyword>
<keyword evidence="6 11" id="KW-0067">ATP-binding</keyword>
<evidence type="ECO:0000256" key="1">
    <source>
        <dbReference type="ARBA" id="ARBA00012513"/>
    </source>
</evidence>
<evidence type="ECO:0000256" key="11">
    <source>
        <dbReference type="PROSITE-ProRule" id="PRU10141"/>
    </source>
</evidence>
<organism evidence="14 15">
    <name type="scientific">Orbilia blumenaviensis</name>
    <dbReference type="NCBI Taxonomy" id="1796055"/>
    <lineage>
        <taxon>Eukaryota</taxon>
        <taxon>Fungi</taxon>
        <taxon>Dikarya</taxon>
        <taxon>Ascomycota</taxon>
        <taxon>Pezizomycotina</taxon>
        <taxon>Orbiliomycetes</taxon>
        <taxon>Orbiliales</taxon>
        <taxon>Orbiliaceae</taxon>
        <taxon>Orbilia</taxon>
    </lineage>
</organism>
<evidence type="ECO:0000256" key="8">
    <source>
        <dbReference type="ARBA" id="ARBA00037982"/>
    </source>
</evidence>
<keyword evidence="3" id="KW-0808">Transferase</keyword>
<evidence type="ECO:0000313" key="14">
    <source>
        <dbReference type="EMBL" id="KAK6363750.1"/>
    </source>
</evidence>
<keyword evidence="15" id="KW-1185">Reference proteome</keyword>
<dbReference type="InterPro" id="IPR011009">
    <property type="entry name" value="Kinase-like_dom_sf"/>
</dbReference>
<evidence type="ECO:0000256" key="2">
    <source>
        <dbReference type="ARBA" id="ARBA00022527"/>
    </source>
</evidence>
<evidence type="ECO:0000313" key="15">
    <source>
        <dbReference type="Proteomes" id="UP001373714"/>
    </source>
</evidence>
<keyword evidence="2" id="KW-0723">Serine/threonine-protein kinase</keyword>
<feature type="compositionally biased region" description="Basic and acidic residues" evidence="12">
    <location>
        <begin position="34"/>
        <end position="56"/>
    </location>
</feature>
<name>A0AAV9VQS9_9PEZI</name>
<sequence length="709" mass="78432">MNSDPDMNISTPSEYYGAQFTQYRQINSSSDHSTAPKKEGKTNESTDEKETPKDSEVSSVPRDQNPFGSANQEHLRMLLHATSTEQHIRNILSKPEYKYTSVEEKQRIVDESLKQLVSLGVIDPRILDFGGKPFESHRSAVSSYLGSLVGAISGGSTDVKVLEQALQRSGLEPPTEFRIQAPRTRLEGPGDQSDGCSAIFGPRWKDLECLGRGGFGSVWSCMNLLDGEVYAIKKIIITEPFLRAARIVDKKARESAFAELHHEVKVLARLDHPNIVRYYGSWMERMSREQFERVKNELCPDSSELEGYTEDRTWDLSVSGQATREGYSELEDSDNESEEEEEGASGADSSPEDYSDKESSEGEESDDEESIFWPGSKKSRSKPASGTVEPARNSLFENSSHKYLTGGSGSEDTEGEIVPRGGGQLALLPAKPSTHVHILSIQMAQYSLSLDDLISTPRENNSPLKEFDFTYTFHPKTAIELMIRIVDAVEYMHHHNLVHRDLKPANIFLKVEKGLIGEMNGSIRVAGCKCSHRGHICPEGGDCLPGDLCWITPKIGDFGLTADIKRALGSDGKPAFQGPAGGGTALYMPPAWAEDTRDDIEHTSKGQSGPHLGDSYALGIMFFELLYGFGTATERNILIQRLREVDRSNDPFPADFCKQYLSLFGGGLVGKVKSIILRLTCGKNKRLCITELKEELEALPPLFRIPPAP</sequence>
<keyword evidence="5" id="KW-0418">Kinase</keyword>
<feature type="compositionally biased region" description="Polar residues" evidence="12">
    <location>
        <begin position="1"/>
        <end position="33"/>
    </location>
</feature>
<dbReference type="SUPFAM" id="SSF56112">
    <property type="entry name" value="Protein kinase-like (PK-like)"/>
    <property type="match status" value="1"/>
</dbReference>
<protein>
    <recommendedName>
        <fullName evidence="1">non-specific serine/threonine protein kinase</fullName>
        <ecNumber evidence="1">2.7.11.1</ecNumber>
    </recommendedName>
</protein>
<keyword evidence="7" id="KW-0652">Protein synthesis inhibitor</keyword>
<dbReference type="SMART" id="SM00220">
    <property type="entry name" value="S_TKc"/>
    <property type="match status" value="1"/>
</dbReference>
<dbReference type="PANTHER" id="PTHR11042:SF160">
    <property type="entry name" value="EUKARYOTIC TRANSLATION INITIATION FACTOR 2-ALPHA KINASE 1"/>
    <property type="match status" value="1"/>
</dbReference>
<dbReference type="GO" id="GO:0005524">
    <property type="term" value="F:ATP binding"/>
    <property type="evidence" value="ECO:0007669"/>
    <property type="project" value="UniProtKB-UniRule"/>
</dbReference>